<feature type="compositionally biased region" description="Acidic residues" evidence="3">
    <location>
        <begin position="105"/>
        <end position="124"/>
    </location>
</feature>
<dbReference type="AlphaFoldDB" id="A0A9D5C9T6"/>
<feature type="region of interest" description="Disordered" evidence="3">
    <location>
        <begin position="360"/>
        <end position="380"/>
    </location>
</feature>
<feature type="compositionally biased region" description="Basic and acidic residues" evidence="3">
    <location>
        <begin position="125"/>
        <end position="139"/>
    </location>
</feature>
<dbReference type="EMBL" id="JAGGNH010000006">
    <property type="protein sequence ID" value="KAJ0969253.1"/>
    <property type="molecule type" value="Genomic_DNA"/>
</dbReference>
<evidence type="ECO:0008006" key="6">
    <source>
        <dbReference type="Google" id="ProtNLM"/>
    </source>
</evidence>
<name>A0A9D5C9T6_9LILI</name>
<feature type="binding site" evidence="2">
    <location>
        <position position="261"/>
    </location>
    <ligand>
        <name>substrate</name>
    </ligand>
</feature>
<feature type="region of interest" description="Disordered" evidence="3">
    <location>
        <begin position="405"/>
        <end position="428"/>
    </location>
</feature>
<feature type="active site" description="Tele-phosphohistidine intermediate" evidence="1">
    <location>
        <position position="208"/>
    </location>
</feature>
<accession>A0A9D5C9T6</accession>
<dbReference type="InterPro" id="IPR029033">
    <property type="entry name" value="His_PPase_superfam"/>
</dbReference>
<comment type="caution">
    <text evidence="4">The sequence shown here is derived from an EMBL/GenBank/DDBJ whole genome shotgun (WGS) entry which is preliminary data.</text>
</comment>
<dbReference type="Gene3D" id="3.40.50.1240">
    <property type="entry name" value="Phosphoglycerate mutase-like"/>
    <property type="match status" value="1"/>
</dbReference>
<dbReference type="PANTHER" id="PTHR47927">
    <property type="entry name" value="PUTATIVE-RELATED"/>
    <property type="match status" value="1"/>
</dbReference>
<evidence type="ECO:0000313" key="5">
    <source>
        <dbReference type="Proteomes" id="UP001085076"/>
    </source>
</evidence>
<feature type="region of interest" description="Disordered" evidence="3">
    <location>
        <begin position="75"/>
        <end position="139"/>
    </location>
</feature>
<feature type="region of interest" description="Disordered" evidence="3">
    <location>
        <begin position="1"/>
        <end position="29"/>
    </location>
</feature>
<evidence type="ECO:0000256" key="2">
    <source>
        <dbReference type="PIRSR" id="PIRSR613078-2"/>
    </source>
</evidence>
<evidence type="ECO:0000256" key="3">
    <source>
        <dbReference type="SAM" id="MobiDB-lite"/>
    </source>
</evidence>
<dbReference type="Pfam" id="PF00300">
    <property type="entry name" value="His_Phos_1"/>
    <property type="match status" value="2"/>
</dbReference>
<organism evidence="4 5">
    <name type="scientific">Dioscorea zingiberensis</name>
    <dbReference type="NCBI Taxonomy" id="325984"/>
    <lineage>
        <taxon>Eukaryota</taxon>
        <taxon>Viridiplantae</taxon>
        <taxon>Streptophyta</taxon>
        <taxon>Embryophyta</taxon>
        <taxon>Tracheophyta</taxon>
        <taxon>Spermatophyta</taxon>
        <taxon>Magnoliopsida</taxon>
        <taxon>Liliopsida</taxon>
        <taxon>Dioscoreales</taxon>
        <taxon>Dioscoreaceae</taxon>
        <taxon>Dioscorea</taxon>
    </lineage>
</organism>
<dbReference type="PANTHER" id="PTHR47927:SF2">
    <property type="entry name" value="PHOSPHOGLYCERATE MUTASE FAMILY PROTEIN"/>
    <property type="match status" value="1"/>
</dbReference>
<gene>
    <name evidence="4" type="ORF">J5N97_022130</name>
</gene>
<sequence length="491" mass="54495">MDFGPSDRDPTARGWEETAVESEEKTKVLEKSTNGFRTLDEDKVSLEYYILKGQHYQTPVSIQNVLVRDTPSISSSILARSPSGGERPELKPTSLAMGSSQSREQDDDVDDHQEDDDDDDDEEEHERARSQPHKEKVLEQEPEILPCHPSASPLSPQLSIASTPRLLGPSIKVWDPCNVLLPPPFSARGFDLDGGDRGPVTEVYLICHGECAVGLRPDLVGGRWPAAGLTGNGERQARALAVLLSSQGVRFSSVYSSPLDRARATAAFVCRELGFLEEQIQSSDALTEMSQGQWEGCLRSDIYTLEMVSLIDRTQPDFQPPSGESLRQVEFRIIEFLNKTVLGLPQRLTNGEALMHHNDAKGFSRHSSTNSVQERDSSHTDLVYRLNRPGMQRKISGKSRLQFMTTGENDTEDEFSPREVSQSTSRNPATSIGIFTHATPIKCLLTGLLNCSPVMSHKFCVDDSSITVLQHSLRTGWQVKRVNDTAHLRLL</sequence>
<dbReference type="PIRSF" id="PIRSF036920">
    <property type="entry name" value="X4Y4"/>
    <property type="match status" value="1"/>
</dbReference>
<reference evidence="4" key="1">
    <citation type="submission" date="2021-03" db="EMBL/GenBank/DDBJ databases">
        <authorList>
            <person name="Li Z."/>
            <person name="Yang C."/>
        </authorList>
    </citation>
    <scope>NUCLEOTIDE SEQUENCE</scope>
    <source>
        <strain evidence="4">Dzin_1.0</strain>
        <tissue evidence="4">Leaf</tissue>
    </source>
</reference>
<keyword evidence="5" id="KW-1185">Reference proteome</keyword>
<reference evidence="4" key="2">
    <citation type="journal article" date="2022" name="Hortic Res">
        <title>The genome of Dioscorea zingiberensis sheds light on the biosynthesis, origin and evolution of the medicinally important diosgenin saponins.</title>
        <authorList>
            <person name="Li Y."/>
            <person name="Tan C."/>
            <person name="Li Z."/>
            <person name="Guo J."/>
            <person name="Li S."/>
            <person name="Chen X."/>
            <person name="Wang C."/>
            <person name="Dai X."/>
            <person name="Yang H."/>
            <person name="Song W."/>
            <person name="Hou L."/>
            <person name="Xu J."/>
            <person name="Tong Z."/>
            <person name="Xu A."/>
            <person name="Yuan X."/>
            <person name="Wang W."/>
            <person name="Yang Q."/>
            <person name="Chen L."/>
            <person name="Sun Z."/>
            <person name="Wang K."/>
            <person name="Pan B."/>
            <person name="Chen J."/>
            <person name="Bao Y."/>
            <person name="Liu F."/>
            <person name="Qi X."/>
            <person name="Gang D.R."/>
            <person name="Wen J."/>
            <person name="Li J."/>
        </authorList>
    </citation>
    <scope>NUCLEOTIDE SEQUENCE</scope>
    <source>
        <strain evidence="4">Dzin_1.0</strain>
    </source>
</reference>
<feature type="active site" description="Proton donor/acceptor" evidence="1">
    <location>
        <position position="288"/>
    </location>
</feature>
<dbReference type="InterPro" id="IPR013078">
    <property type="entry name" value="His_Pase_superF_clade-1"/>
</dbReference>
<dbReference type="InterPro" id="IPR017070">
    <property type="entry name" value="UCP036920_PGAM-like_plant"/>
</dbReference>
<evidence type="ECO:0000313" key="4">
    <source>
        <dbReference type="EMBL" id="KAJ0969253.1"/>
    </source>
</evidence>
<proteinExistence type="predicted"/>
<protein>
    <recommendedName>
        <fullName evidence="6">Fructose-2,6-bisphosphatase</fullName>
    </recommendedName>
</protein>
<dbReference type="Proteomes" id="UP001085076">
    <property type="component" value="Miscellaneous, Linkage group lg06"/>
</dbReference>
<feature type="compositionally biased region" description="Polar residues" evidence="3">
    <location>
        <begin position="419"/>
        <end position="428"/>
    </location>
</feature>
<dbReference type="OrthoDB" id="354304at2759"/>
<dbReference type="SMART" id="SM00855">
    <property type="entry name" value="PGAM"/>
    <property type="match status" value="1"/>
</dbReference>
<dbReference type="SUPFAM" id="SSF53254">
    <property type="entry name" value="Phosphoglycerate mutase-like"/>
    <property type="match status" value="1"/>
</dbReference>
<dbReference type="CDD" id="cd07067">
    <property type="entry name" value="HP_PGM_like"/>
    <property type="match status" value="1"/>
</dbReference>
<evidence type="ECO:0000256" key="1">
    <source>
        <dbReference type="PIRSR" id="PIRSR613078-1"/>
    </source>
</evidence>